<dbReference type="Proteomes" id="UP000294546">
    <property type="component" value="Unassembled WGS sequence"/>
</dbReference>
<dbReference type="GO" id="GO:0003858">
    <property type="term" value="F:3-hydroxybutyrate dehydrogenase activity"/>
    <property type="evidence" value="ECO:0007669"/>
    <property type="project" value="InterPro"/>
</dbReference>
<comment type="caution">
    <text evidence="2">The sequence shown here is derived from an EMBL/GenBank/DDBJ whole genome shotgun (WGS) entry which is preliminary data.</text>
</comment>
<accession>A0A4R1GGK8</accession>
<dbReference type="AlphaFoldDB" id="A0A4R1GGK8"/>
<dbReference type="GO" id="GO:0032787">
    <property type="term" value="P:monocarboxylic acid metabolic process"/>
    <property type="evidence" value="ECO:0007669"/>
    <property type="project" value="UniProtKB-ARBA"/>
</dbReference>
<dbReference type="Gene3D" id="3.40.50.720">
    <property type="entry name" value="NAD(P)-binding Rossmann-like Domain"/>
    <property type="match status" value="1"/>
</dbReference>
<dbReference type="PRINTS" id="PR00081">
    <property type="entry name" value="GDHRDH"/>
</dbReference>
<dbReference type="InterPro" id="IPR002347">
    <property type="entry name" value="SDR_fam"/>
</dbReference>
<gene>
    <name evidence="2" type="ORF">CLV83_2490</name>
</gene>
<dbReference type="NCBIfam" id="NF009093">
    <property type="entry name" value="PRK12429.1"/>
    <property type="match status" value="1"/>
</dbReference>
<keyword evidence="3" id="KW-1185">Reference proteome</keyword>
<organism evidence="2 3">
    <name type="scientific">Marinobacterium mangrovicola</name>
    <dbReference type="NCBI Taxonomy" id="1476959"/>
    <lineage>
        <taxon>Bacteria</taxon>
        <taxon>Pseudomonadati</taxon>
        <taxon>Pseudomonadota</taxon>
        <taxon>Gammaproteobacteria</taxon>
        <taxon>Oceanospirillales</taxon>
        <taxon>Oceanospirillaceae</taxon>
        <taxon>Marinobacterium</taxon>
    </lineage>
</organism>
<dbReference type="SUPFAM" id="SSF51735">
    <property type="entry name" value="NAD(P)-binding Rossmann-fold domains"/>
    <property type="match status" value="1"/>
</dbReference>
<dbReference type="InterPro" id="IPR011294">
    <property type="entry name" value="3-OHbutyrate_DH"/>
</dbReference>
<dbReference type="InterPro" id="IPR050259">
    <property type="entry name" value="SDR"/>
</dbReference>
<dbReference type="PANTHER" id="PTHR42879">
    <property type="entry name" value="3-OXOACYL-(ACYL-CARRIER-PROTEIN) REDUCTASE"/>
    <property type="match status" value="1"/>
</dbReference>
<dbReference type="EMBL" id="SMFU01000008">
    <property type="protein sequence ID" value="TCK07617.1"/>
    <property type="molecule type" value="Genomic_DNA"/>
</dbReference>
<dbReference type="NCBIfam" id="TIGR01963">
    <property type="entry name" value="PHB_DH"/>
    <property type="match status" value="1"/>
</dbReference>
<dbReference type="PANTHER" id="PTHR42879:SF2">
    <property type="entry name" value="3-OXOACYL-[ACYL-CARRIER-PROTEIN] REDUCTASE FABG"/>
    <property type="match status" value="1"/>
</dbReference>
<proteinExistence type="inferred from homology"/>
<dbReference type="NCBIfam" id="NF009466">
    <property type="entry name" value="PRK12826.1-2"/>
    <property type="match status" value="1"/>
</dbReference>
<dbReference type="OrthoDB" id="9786435at2"/>
<dbReference type="FunFam" id="3.40.50.720:FF:000084">
    <property type="entry name" value="Short-chain dehydrogenase reductase"/>
    <property type="match status" value="1"/>
</dbReference>
<comment type="similarity">
    <text evidence="1">Belongs to the short-chain dehydrogenases/reductases (SDR) family.</text>
</comment>
<dbReference type="RefSeq" id="WP_132292567.1">
    <property type="nucleotide sequence ID" value="NZ_SMFU01000008.1"/>
</dbReference>
<dbReference type="PRINTS" id="PR00080">
    <property type="entry name" value="SDRFAMILY"/>
</dbReference>
<protein>
    <submittedName>
        <fullName evidence="2">3-hydroxybutyrate dehydrogenase</fullName>
    </submittedName>
</protein>
<dbReference type="PROSITE" id="PS00061">
    <property type="entry name" value="ADH_SHORT"/>
    <property type="match status" value="1"/>
</dbReference>
<evidence type="ECO:0000313" key="2">
    <source>
        <dbReference type="EMBL" id="TCK07617.1"/>
    </source>
</evidence>
<sequence length="260" mass="27974">MSVRKLALITGSTSGIGLAIAEVFALHGIEVILHGLEPVDQGEAIAERFDNEFGHRPHYFQCDISEPQAIERLMEQVSVEVGKPTVIVNNAGIQFTAPVQEFPPQKWDQIIAINLSAAFHITRLALPGMMEQGWGRIINISSVHGLVASPNKAAYCAAKHGLVGFTRVTAMETADKGITANCICPGWADTPLLVDQLNNFAKENNTSFEEAKRGLINAKAPYPEFVAPSEIGELALFLCSDAARAITGTAMPIDGGWTAH</sequence>
<reference evidence="2 3" key="1">
    <citation type="submission" date="2019-03" db="EMBL/GenBank/DDBJ databases">
        <title>Genomic Encyclopedia of Archaeal and Bacterial Type Strains, Phase II (KMG-II): from individual species to whole genera.</title>
        <authorList>
            <person name="Goeker M."/>
        </authorList>
    </citation>
    <scope>NUCLEOTIDE SEQUENCE [LARGE SCALE GENOMIC DNA]</scope>
    <source>
        <strain evidence="2 3">DSM 27697</strain>
    </source>
</reference>
<evidence type="ECO:0000256" key="1">
    <source>
        <dbReference type="ARBA" id="ARBA00006484"/>
    </source>
</evidence>
<dbReference type="Pfam" id="PF13561">
    <property type="entry name" value="adh_short_C2"/>
    <property type="match status" value="1"/>
</dbReference>
<evidence type="ECO:0000313" key="3">
    <source>
        <dbReference type="Proteomes" id="UP000294546"/>
    </source>
</evidence>
<name>A0A4R1GGK8_9GAMM</name>
<dbReference type="InterPro" id="IPR020904">
    <property type="entry name" value="Sc_DH/Rdtase_CS"/>
</dbReference>
<dbReference type="InterPro" id="IPR036291">
    <property type="entry name" value="NAD(P)-bd_dom_sf"/>
</dbReference>